<name>A0A225UPR5_9STRA</name>
<evidence type="ECO:0000256" key="6">
    <source>
        <dbReference type="ARBA" id="ARBA00023026"/>
    </source>
</evidence>
<evidence type="ECO:0000256" key="4">
    <source>
        <dbReference type="ARBA" id="ARBA00022525"/>
    </source>
</evidence>
<dbReference type="OrthoDB" id="118898at2759"/>
<comment type="subcellular location">
    <subcellularLocation>
        <location evidence="1">Host cell</location>
    </subcellularLocation>
    <subcellularLocation>
        <location evidence="2">Secreted</location>
    </subcellularLocation>
</comment>
<dbReference type="GO" id="GO:0005576">
    <property type="term" value="C:extracellular region"/>
    <property type="evidence" value="ECO:0007669"/>
    <property type="project" value="UniProtKB-SubCell"/>
</dbReference>
<feature type="domain" description="RxLR effector PexRD54 WY" evidence="7">
    <location>
        <begin position="280"/>
        <end position="316"/>
    </location>
</feature>
<dbReference type="GO" id="GO:0043657">
    <property type="term" value="C:host cell"/>
    <property type="evidence" value="ECO:0007669"/>
    <property type="project" value="UniProtKB-SubCell"/>
</dbReference>
<organism evidence="8 9">
    <name type="scientific">Phytophthora megakarya</name>
    <dbReference type="NCBI Taxonomy" id="4795"/>
    <lineage>
        <taxon>Eukaryota</taxon>
        <taxon>Sar</taxon>
        <taxon>Stramenopiles</taxon>
        <taxon>Oomycota</taxon>
        <taxon>Peronosporomycetes</taxon>
        <taxon>Peronosporales</taxon>
        <taxon>Peronosporaceae</taxon>
        <taxon>Phytophthora</taxon>
    </lineage>
</organism>
<dbReference type="AlphaFoldDB" id="A0A225UPR5"/>
<evidence type="ECO:0000259" key="7">
    <source>
        <dbReference type="Pfam" id="PF22748"/>
    </source>
</evidence>
<gene>
    <name evidence="8" type="ORF">PHMEG_00035128</name>
</gene>
<evidence type="ECO:0000256" key="2">
    <source>
        <dbReference type="ARBA" id="ARBA00004613"/>
    </source>
</evidence>
<keyword evidence="4" id="KW-0964">Secreted</keyword>
<dbReference type="Pfam" id="PF22748">
    <property type="entry name" value="PexRD54_WY"/>
    <property type="match status" value="1"/>
</dbReference>
<evidence type="ECO:0000313" key="8">
    <source>
        <dbReference type="EMBL" id="OWY94993.1"/>
    </source>
</evidence>
<dbReference type="EMBL" id="NBNE01013559">
    <property type="protein sequence ID" value="OWY94993.1"/>
    <property type="molecule type" value="Genomic_DNA"/>
</dbReference>
<comment type="similarity">
    <text evidence="3">Belongs to the RxLR effector family.</text>
</comment>
<dbReference type="Proteomes" id="UP000198211">
    <property type="component" value="Unassembled WGS sequence"/>
</dbReference>
<sequence length="410" mass="47270">MLKLDTAGQKLFEDPKILFWLKYVDAYNAKNPAKATTPLTTLKKTYNDETLLNMLQTASQVWSTRSVAMRLETEQMKVWKSKGFTVDDLFKKYKLDSDLNPFANPAITILGRYSDEFNPNKGITLFSILQRKYTDGKLAQLLGDARRVWKARKQFFISSSLKREADNLLDNPQLLLWFHYVDFFEQNTQTSPFVKSIKTTVAEMLARRYDNNDLKTLMKSGTFSVTKRLTARLENELLDIWAKGGKSLEYVTKTLGTSPTKTKLVHTVYVDMLTKQRFRVWLDNLESPESVFKFLMLDKGPENLLDSPQLKAWLQYTTTFRRENPYARQVNLIDILMSHYGDRALSKILQSAKLPSRSMASTLEDALVSRWVRAGKSVEYVKDILGSTTEKKLLLEATYKKKLQALRSAK</sequence>
<reference evidence="9" key="1">
    <citation type="submission" date="2017-03" db="EMBL/GenBank/DDBJ databases">
        <title>Phytopthora megakarya and P. palmivora, two closely related causual agents of cacao black pod achieved similar genome size and gene model numbers by different mechanisms.</title>
        <authorList>
            <person name="Ali S."/>
            <person name="Shao J."/>
            <person name="Larry D.J."/>
            <person name="Kronmiller B."/>
            <person name="Shen D."/>
            <person name="Strem M.D."/>
            <person name="Melnick R.L."/>
            <person name="Guiltinan M.J."/>
            <person name="Tyler B.M."/>
            <person name="Meinhardt L.W."/>
            <person name="Bailey B.A."/>
        </authorList>
    </citation>
    <scope>NUCLEOTIDE SEQUENCE [LARGE SCALE GENOMIC DNA]</scope>
    <source>
        <strain evidence="9">zdho120</strain>
    </source>
</reference>
<keyword evidence="5" id="KW-0732">Signal</keyword>
<evidence type="ECO:0000256" key="3">
    <source>
        <dbReference type="ARBA" id="ARBA00010400"/>
    </source>
</evidence>
<evidence type="ECO:0000256" key="1">
    <source>
        <dbReference type="ARBA" id="ARBA00004340"/>
    </source>
</evidence>
<dbReference type="InterPro" id="IPR054463">
    <property type="entry name" value="PexRD54_WY"/>
</dbReference>
<comment type="caution">
    <text evidence="8">The sequence shown here is derived from an EMBL/GenBank/DDBJ whole genome shotgun (WGS) entry which is preliminary data.</text>
</comment>
<protein>
    <submittedName>
        <fullName evidence="8">Avirulence (Avh) protein</fullName>
    </submittedName>
</protein>
<evidence type="ECO:0000313" key="9">
    <source>
        <dbReference type="Proteomes" id="UP000198211"/>
    </source>
</evidence>
<proteinExistence type="inferred from homology"/>
<keyword evidence="6" id="KW-0843">Virulence</keyword>
<evidence type="ECO:0000256" key="5">
    <source>
        <dbReference type="ARBA" id="ARBA00022729"/>
    </source>
</evidence>
<accession>A0A225UPR5</accession>
<keyword evidence="9" id="KW-1185">Reference proteome</keyword>